<comment type="caution">
    <text evidence="1">The sequence shown here is derived from an EMBL/GenBank/DDBJ whole genome shotgun (WGS) entry which is preliminary data.</text>
</comment>
<protein>
    <submittedName>
        <fullName evidence="1">Uncharacterized protein</fullName>
    </submittedName>
</protein>
<gene>
    <name evidence="1" type="ORF">MRB53_017686</name>
</gene>
<sequence length="142" mass="14539">MAVFSGKSLVISLMVVLIAFAFIGESLAAKAPPPKHASAAVAVSPALATVVLVPFTWVFLNADSLKSEISKPEEKAMEVFSGKSLVISLMAVLIAFAFIGESLAAKAPAPGPVSAAVAVSPALAAAVLVPFTWFLLGSIFKI</sequence>
<accession>A0ACC2M5D2</accession>
<name>A0ACC2M5D2_PERAE</name>
<evidence type="ECO:0000313" key="1">
    <source>
        <dbReference type="EMBL" id="KAJ8640992.1"/>
    </source>
</evidence>
<dbReference type="EMBL" id="CM056813">
    <property type="protein sequence ID" value="KAJ8640992.1"/>
    <property type="molecule type" value="Genomic_DNA"/>
</dbReference>
<organism evidence="1 2">
    <name type="scientific">Persea americana</name>
    <name type="common">Avocado</name>
    <dbReference type="NCBI Taxonomy" id="3435"/>
    <lineage>
        <taxon>Eukaryota</taxon>
        <taxon>Viridiplantae</taxon>
        <taxon>Streptophyta</taxon>
        <taxon>Embryophyta</taxon>
        <taxon>Tracheophyta</taxon>
        <taxon>Spermatophyta</taxon>
        <taxon>Magnoliopsida</taxon>
        <taxon>Magnoliidae</taxon>
        <taxon>Laurales</taxon>
        <taxon>Lauraceae</taxon>
        <taxon>Persea</taxon>
    </lineage>
</organism>
<reference evidence="1 2" key="1">
    <citation type="journal article" date="2022" name="Hortic Res">
        <title>A haplotype resolved chromosomal level avocado genome allows analysis of novel avocado genes.</title>
        <authorList>
            <person name="Nath O."/>
            <person name="Fletcher S.J."/>
            <person name="Hayward A."/>
            <person name="Shaw L.M."/>
            <person name="Masouleh A.K."/>
            <person name="Furtado A."/>
            <person name="Henry R.J."/>
            <person name="Mitter N."/>
        </authorList>
    </citation>
    <scope>NUCLEOTIDE SEQUENCE [LARGE SCALE GENOMIC DNA]</scope>
    <source>
        <strain evidence="2">cv. Hass</strain>
    </source>
</reference>
<evidence type="ECO:0000313" key="2">
    <source>
        <dbReference type="Proteomes" id="UP001234297"/>
    </source>
</evidence>
<dbReference type="Proteomes" id="UP001234297">
    <property type="component" value="Chromosome 5"/>
</dbReference>
<proteinExistence type="predicted"/>
<keyword evidence="2" id="KW-1185">Reference proteome</keyword>